<evidence type="ECO:0000256" key="1">
    <source>
        <dbReference type="SAM" id="Coils"/>
    </source>
</evidence>
<dbReference type="eggNOG" id="ENOG502S2YR">
    <property type="taxonomic scope" value="Eukaryota"/>
</dbReference>
<dbReference type="VEuPathDB" id="FungiDB:F503_05006"/>
<dbReference type="EMBL" id="KE148146">
    <property type="protein sequence ID" value="EPE09911.1"/>
    <property type="molecule type" value="Genomic_DNA"/>
</dbReference>
<dbReference type="Proteomes" id="UP000016923">
    <property type="component" value="Unassembled WGS sequence"/>
</dbReference>
<feature type="compositionally biased region" description="Low complexity" evidence="2">
    <location>
        <begin position="649"/>
        <end position="694"/>
    </location>
</feature>
<feature type="compositionally biased region" description="Polar residues" evidence="2">
    <location>
        <begin position="99"/>
        <end position="109"/>
    </location>
</feature>
<feature type="compositionally biased region" description="Low complexity" evidence="2">
    <location>
        <begin position="187"/>
        <end position="208"/>
    </location>
</feature>
<feature type="region of interest" description="Disordered" evidence="2">
    <location>
        <begin position="1"/>
        <end position="50"/>
    </location>
</feature>
<dbReference type="Pfam" id="PF12709">
    <property type="entry name" value="Fungal_TACC"/>
    <property type="match status" value="1"/>
</dbReference>
<feature type="compositionally biased region" description="Low complexity" evidence="2">
    <location>
        <begin position="900"/>
        <end position="919"/>
    </location>
</feature>
<proteinExistence type="predicted"/>
<evidence type="ECO:0008006" key="5">
    <source>
        <dbReference type="Google" id="ProtNLM"/>
    </source>
</evidence>
<protein>
    <recommendedName>
        <fullName evidence="5">Kinetoplast-associated protein kap</fullName>
    </recommendedName>
</protein>
<feature type="compositionally biased region" description="Basic and acidic residues" evidence="2">
    <location>
        <begin position="767"/>
        <end position="782"/>
    </location>
</feature>
<feature type="compositionally biased region" description="Low complexity" evidence="2">
    <location>
        <begin position="393"/>
        <end position="403"/>
    </location>
</feature>
<feature type="region of interest" description="Disordered" evidence="2">
    <location>
        <begin position="847"/>
        <end position="1008"/>
    </location>
</feature>
<feature type="region of interest" description="Disordered" evidence="2">
    <location>
        <begin position="356"/>
        <end position="414"/>
    </location>
</feature>
<evidence type="ECO:0000256" key="2">
    <source>
        <dbReference type="SAM" id="MobiDB-lite"/>
    </source>
</evidence>
<gene>
    <name evidence="3" type="ORF">F503_05006</name>
</gene>
<feature type="coiled-coil region" evidence="1">
    <location>
        <begin position="787"/>
        <end position="814"/>
    </location>
</feature>
<accession>S3CD22</accession>
<feature type="compositionally biased region" description="Polar residues" evidence="2">
    <location>
        <begin position="438"/>
        <end position="455"/>
    </location>
</feature>
<feature type="coiled-coil region" evidence="1">
    <location>
        <begin position="728"/>
        <end position="755"/>
    </location>
</feature>
<feature type="compositionally biased region" description="Low complexity" evidence="2">
    <location>
        <begin position="141"/>
        <end position="160"/>
    </location>
</feature>
<feature type="compositionally biased region" description="Polar residues" evidence="2">
    <location>
        <begin position="356"/>
        <end position="365"/>
    </location>
</feature>
<feature type="region of interest" description="Disordered" evidence="2">
    <location>
        <begin position="290"/>
        <end position="310"/>
    </location>
</feature>
<feature type="compositionally biased region" description="Polar residues" evidence="2">
    <location>
        <begin position="861"/>
        <end position="871"/>
    </location>
</feature>
<feature type="region of interest" description="Disordered" evidence="2">
    <location>
        <begin position="758"/>
        <end position="782"/>
    </location>
</feature>
<evidence type="ECO:0000313" key="3">
    <source>
        <dbReference type="EMBL" id="EPE09911.1"/>
    </source>
</evidence>
<feature type="compositionally biased region" description="Basic and acidic residues" evidence="2">
    <location>
        <begin position="32"/>
        <end position="42"/>
    </location>
</feature>
<feature type="compositionally biased region" description="Polar residues" evidence="2">
    <location>
        <begin position="944"/>
        <end position="953"/>
    </location>
</feature>
<sequence>MASPLSPLENATLNSISCEPAAKRAKTTRYQTKQDQDQDQEQRAPLVSFSPGIYDIVHASSVTTTTTAYSISDDPITSAQHFVAMDSATDSPPASSSPFMTSIDTASPTETHHHHTNDHRNHSSQENVSPRSVHSKPVPSPAMASSTATITTAPPSAFSSRQARPGSRILSGSELSPLKILQGRVTGGPSSSAASSVTLGSPASPDSGAESRRDAADDAVSSTTSSPPPTFPPTRRMSTSSNQMLPPALPLGRTPRKGTGPEKRFPVKISVPAVASPTASPVVATPVSAAPISPSQAPVQRSVPPSPSQPGQVLFTHIHQQQQPLHGRQMSLDEAIQLNEGLQQAIEIFEDETSAIENEPSSKPGRQSDGGSGTPNGYHHSPYQHQHRRRDSVTSGSARGSSSPANDPANADDTMLSTFSTFSAVPNTMSRAGAHTYGANSPNKGPSSNVQSRRGSSAGLDSVSGRPPRISTTTGRLSHSREHSNTTNLLMDFTEQLRQQNSSYRGDPSAATPQRKNLVNLLDFDIPPLPTPRSIPSVTPRELESLKSNFLSEISSLKASLSGKEAEVTALKTAVGDAEKRVGECMEQIREERGARDLVAEEKDQWERRGREMEDVLRKVKGEIVLGHRDRDELEAKLDESEKRREAAEMMAQEAETKMAAMRAGRATAEAESNRTRSPGGSTTSSSMGSSNVQREVEIAVERVARELHMAYKAKHETKVAALKKSYEARWEKRVRELETVAEALASENEKLRMSRDAALTRMAPSQEEHRVEGERRKREARDATQIKALGAEVENLEAVLRTVKADNSELRTLLEQERVEKGELVIMAEELMAMQQQQQSYIAANTAPTPAPAPAVKRASVSSATSNGSAMSPRKTVPKTPRPGSRTSIGGPPVSAVPASANRNSMMVSSSSNNNVGSTATTPGRARPMSMHGTGRLSGLKPPSSSTMSTGGVPSRIGRIGHDRKMSSSNGSNGSNSSAGSAPRPPSGLGTRSGLMSSIEKMGRGRE</sequence>
<feature type="compositionally biased region" description="Low complexity" evidence="2">
    <location>
        <begin position="968"/>
        <end position="983"/>
    </location>
</feature>
<dbReference type="OrthoDB" id="5367584at2759"/>
<feature type="region of interest" description="Disordered" evidence="2">
    <location>
        <begin position="87"/>
        <end position="263"/>
    </location>
</feature>
<dbReference type="HOGENOM" id="CLU_010168_0_0_1"/>
<dbReference type="AlphaFoldDB" id="S3CD22"/>
<organism evidence="3 4">
    <name type="scientific">Ophiostoma piceae (strain UAMH 11346)</name>
    <name type="common">Sap stain fungus</name>
    <dbReference type="NCBI Taxonomy" id="1262450"/>
    <lineage>
        <taxon>Eukaryota</taxon>
        <taxon>Fungi</taxon>
        <taxon>Dikarya</taxon>
        <taxon>Ascomycota</taxon>
        <taxon>Pezizomycotina</taxon>
        <taxon>Sordariomycetes</taxon>
        <taxon>Sordariomycetidae</taxon>
        <taxon>Ophiostomatales</taxon>
        <taxon>Ophiostomataceae</taxon>
        <taxon>Ophiostoma</taxon>
    </lineage>
</organism>
<feature type="compositionally biased region" description="Basic and acidic residues" evidence="2">
    <location>
        <begin position="637"/>
        <end position="648"/>
    </location>
</feature>
<dbReference type="InterPro" id="IPR024312">
    <property type="entry name" value="TACC_fungi"/>
</dbReference>
<reference evidence="3 4" key="1">
    <citation type="journal article" date="2013" name="BMC Genomics">
        <title>The genome and transcriptome of the pine saprophyte Ophiostoma piceae, and a comparison with the bark beetle-associated pine pathogen Grosmannia clavigera.</title>
        <authorList>
            <person name="Haridas S."/>
            <person name="Wang Y."/>
            <person name="Lim L."/>
            <person name="Massoumi Alamouti S."/>
            <person name="Jackman S."/>
            <person name="Docking R."/>
            <person name="Robertson G."/>
            <person name="Birol I."/>
            <person name="Bohlmann J."/>
            <person name="Breuil C."/>
        </authorList>
    </citation>
    <scope>NUCLEOTIDE SEQUENCE [LARGE SCALE GENOMIC DNA]</scope>
    <source>
        <strain evidence="3 4">UAMH 11346</strain>
    </source>
</reference>
<evidence type="ECO:0000313" key="4">
    <source>
        <dbReference type="Proteomes" id="UP000016923"/>
    </source>
</evidence>
<feature type="region of interest" description="Disordered" evidence="2">
    <location>
        <begin position="433"/>
        <end position="484"/>
    </location>
</feature>
<keyword evidence="1" id="KW-0175">Coiled coil</keyword>
<feature type="region of interest" description="Disordered" evidence="2">
    <location>
        <begin position="637"/>
        <end position="694"/>
    </location>
</feature>
<dbReference type="STRING" id="1262450.S3CD22"/>
<feature type="compositionally biased region" description="Low complexity" evidence="2">
    <location>
        <begin position="87"/>
        <end position="98"/>
    </location>
</feature>
<name>S3CD22_OPHP1</name>
<keyword evidence="4" id="KW-1185">Reference proteome</keyword>